<evidence type="ECO:0000256" key="4">
    <source>
        <dbReference type="ARBA" id="ARBA00022833"/>
    </source>
</evidence>
<dbReference type="CDD" id="cd08242">
    <property type="entry name" value="MDR_like"/>
    <property type="match status" value="1"/>
</dbReference>
<dbReference type="SUPFAM" id="SSF50129">
    <property type="entry name" value="GroES-like"/>
    <property type="match status" value="1"/>
</dbReference>
<dbReference type="GO" id="GO:0046872">
    <property type="term" value="F:metal ion binding"/>
    <property type="evidence" value="ECO:0007669"/>
    <property type="project" value="UniProtKB-KW"/>
</dbReference>
<comment type="cofactor">
    <cofactor evidence="1">
        <name>Zn(2+)</name>
        <dbReference type="ChEBI" id="CHEBI:29105"/>
    </cofactor>
</comment>
<evidence type="ECO:0000313" key="8">
    <source>
        <dbReference type="Proteomes" id="UP000239549"/>
    </source>
</evidence>
<dbReference type="InterPro" id="IPR011032">
    <property type="entry name" value="GroES-like_sf"/>
</dbReference>
<keyword evidence="5" id="KW-0560">Oxidoreductase</keyword>
<comment type="similarity">
    <text evidence="2">Belongs to the zinc-containing alcohol dehydrogenase family.</text>
</comment>
<evidence type="ECO:0000256" key="1">
    <source>
        <dbReference type="ARBA" id="ARBA00001947"/>
    </source>
</evidence>
<dbReference type="AlphaFoldDB" id="A0A2L2XC08"/>
<keyword evidence="3" id="KW-0479">Metal-binding</keyword>
<dbReference type="Proteomes" id="UP000239549">
    <property type="component" value="Unassembled WGS sequence"/>
</dbReference>
<evidence type="ECO:0000256" key="2">
    <source>
        <dbReference type="ARBA" id="ARBA00008072"/>
    </source>
</evidence>
<dbReference type="InterPro" id="IPR013154">
    <property type="entry name" value="ADH-like_N"/>
</dbReference>
<dbReference type="PANTHER" id="PTHR43350">
    <property type="entry name" value="NAD-DEPENDENT ALCOHOL DEHYDROGENASE"/>
    <property type="match status" value="1"/>
</dbReference>
<dbReference type="Pfam" id="PF08240">
    <property type="entry name" value="ADH_N"/>
    <property type="match status" value="1"/>
</dbReference>
<dbReference type="EMBL" id="BFAV01000112">
    <property type="protein sequence ID" value="GBF33670.1"/>
    <property type="molecule type" value="Genomic_DNA"/>
</dbReference>
<proteinExistence type="inferred from homology"/>
<feature type="domain" description="Alcohol dehydrogenase-like N-terminal" evidence="6">
    <location>
        <begin position="24"/>
        <end position="128"/>
    </location>
</feature>
<comment type="caution">
    <text evidence="7">The sequence shown here is derived from an EMBL/GenBank/DDBJ whole genome shotgun (WGS) entry which is preliminary data.</text>
</comment>
<sequence length="324" mass="35469">MECLCFFNGSLKYMEDYDKPVPQADEALIKVILTGICNTDLEITQGYKGFQGVLGHEFVGVVEQAPDPGLIGKRVVGDINIGCNNCINCKNDFHHHCENRHVLGILGKDGAFAEYITLPVKNLYVVPDNVTDAEAVFAEPLAAALEITEKFHIKPTHNFAVLGDGKLGQLVARVLSLTGCNLTVIGKHEDKLRLLKGIAKTIKLTGANYKGFFDIVAECTGNSQGLSFAQDIVKPSGTIILKSTYQGNLTMNPSGWVVNEVTLMGSRCGPMDAALRILERKLVNVESLVSHVFTLEEFEKAFQTRNSMKVLFKLNTARTCGDME</sequence>
<evidence type="ECO:0000256" key="5">
    <source>
        <dbReference type="ARBA" id="ARBA00023002"/>
    </source>
</evidence>
<keyword evidence="4" id="KW-0862">Zinc</keyword>
<dbReference type="Gene3D" id="3.90.180.10">
    <property type="entry name" value="Medium-chain alcohol dehydrogenases, catalytic domain"/>
    <property type="match status" value="1"/>
</dbReference>
<dbReference type="Gene3D" id="3.40.50.720">
    <property type="entry name" value="NAD(P)-binding Rossmann-like Domain"/>
    <property type="match status" value="1"/>
</dbReference>
<evidence type="ECO:0000256" key="3">
    <source>
        <dbReference type="ARBA" id="ARBA00022723"/>
    </source>
</evidence>
<dbReference type="GO" id="GO:0016491">
    <property type="term" value="F:oxidoreductase activity"/>
    <property type="evidence" value="ECO:0007669"/>
    <property type="project" value="UniProtKB-KW"/>
</dbReference>
<accession>A0A2L2XC08</accession>
<protein>
    <submittedName>
        <fullName evidence="7">Threonine dehydrogenase</fullName>
    </submittedName>
</protein>
<reference evidence="8" key="1">
    <citation type="submission" date="2018-02" db="EMBL/GenBank/DDBJ databases">
        <title>Genome sequence of Desulfocucumis palustris strain NAW-5.</title>
        <authorList>
            <person name="Watanabe M."/>
            <person name="Kojima H."/>
            <person name="Fukui M."/>
        </authorList>
    </citation>
    <scope>NUCLEOTIDE SEQUENCE [LARGE SCALE GENOMIC DNA]</scope>
    <source>
        <strain evidence="8">NAW-5</strain>
    </source>
</reference>
<keyword evidence="8" id="KW-1185">Reference proteome</keyword>
<organism evidence="7 8">
    <name type="scientific">Desulfocucumis palustris</name>
    <dbReference type="NCBI Taxonomy" id="1898651"/>
    <lineage>
        <taxon>Bacteria</taxon>
        <taxon>Bacillati</taxon>
        <taxon>Bacillota</taxon>
        <taxon>Clostridia</taxon>
        <taxon>Eubacteriales</taxon>
        <taxon>Desulfocucumaceae</taxon>
        <taxon>Desulfocucumis</taxon>
    </lineage>
</organism>
<dbReference type="SUPFAM" id="SSF51735">
    <property type="entry name" value="NAD(P)-binding Rossmann-fold domains"/>
    <property type="match status" value="1"/>
</dbReference>
<evidence type="ECO:0000259" key="6">
    <source>
        <dbReference type="Pfam" id="PF08240"/>
    </source>
</evidence>
<gene>
    <name evidence="7" type="ORF">DCCM_2776</name>
</gene>
<name>A0A2L2XC08_9FIRM</name>
<evidence type="ECO:0000313" key="7">
    <source>
        <dbReference type="EMBL" id="GBF33670.1"/>
    </source>
</evidence>
<dbReference type="InterPro" id="IPR036291">
    <property type="entry name" value="NAD(P)-bd_dom_sf"/>
</dbReference>
<dbReference type="PANTHER" id="PTHR43350:SF2">
    <property type="entry name" value="GROES-LIKE ZINC-BINDING ALCOHOL DEHYDROGENASE FAMILY PROTEIN"/>
    <property type="match status" value="1"/>
</dbReference>